<reference evidence="8 9" key="1">
    <citation type="submission" date="2022-03" db="EMBL/GenBank/DDBJ databases">
        <title>Pseudonocardia alaer sp. nov., a novel actinomycete isolated from reed forest soil.</title>
        <authorList>
            <person name="Wang L."/>
        </authorList>
    </citation>
    <scope>NUCLEOTIDE SEQUENCE [LARGE SCALE GENOMIC DNA]</scope>
    <source>
        <strain evidence="8 9">Y-16303</strain>
    </source>
</reference>
<comment type="similarity">
    <text evidence="1">Belongs to the ATP-dependent AMP-binding enzyme family.</text>
</comment>
<dbReference type="PANTHER" id="PTHR22754">
    <property type="entry name" value="DISCO-INTERACTING PROTEIN 2 DIP2 -RELATED"/>
    <property type="match status" value="1"/>
</dbReference>
<evidence type="ECO:0000256" key="5">
    <source>
        <dbReference type="SAM" id="MobiDB-lite"/>
    </source>
</evidence>
<dbReference type="InterPro" id="IPR025110">
    <property type="entry name" value="AMP-bd_C"/>
</dbReference>
<sequence>MTVLSTSTTSTLPTLLDRLDTHADRDPSAPAFTFLGDDDAAPARELTFGDVSRASRAVAAALGERLRPGDRAMLLLPEGLDFVPAFLGCLAAGVIAVPAYPPIPVQSAQRVRTLQSIVAACDPSAVVSIGAPELTAAVRTAVPQLAHTWYTSVEELIAAGAGRDPAHRADADDIAFLQFTSGSTAMPKGVTVTHRALAHNEELIADAFGHRDGFSLVGWLPLFHDMGLIGNVLHPLWMGRQAVLMSPLSFIKRPVRWLRAISTYRATTSGGPNFAYDMCTRRIPEEACEGLDLSSWRVAFNGAEPVRSSTIAEFARRFERHGFDPAAAYPCYGMAEATLLVTGSRADAPHRELTVDADALAAGRIVEDAGGRELVSSGIVRGERTVRIVDPETRTPADADRVGEVWIGGPSLPVGYWGNAEATRESFQAVTTDGDGPYMRSGDLGFVHDGELFITGRTKDLIIVGGRNHYPPDIEATAEDAHTAVRPGAVAAFGVTTDGGEAVVLVVGVGQGATGSSAVATAKAAEIRHRIRAAVAAAHGVPVADVVLVAPNAVPRTSSGKIRRRSCRDAYLDGHYADPGTDTDTDRSTHR</sequence>
<evidence type="ECO:0000256" key="4">
    <source>
        <dbReference type="ARBA" id="ARBA00023098"/>
    </source>
</evidence>
<evidence type="ECO:0000256" key="1">
    <source>
        <dbReference type="ARBA" id="ARBA00006432"/>
    </source>
</evidence>
<dbReference type="InterPro" id="IPR042099">
    <property type="entry name" value="ANL_N_sf"/>
</dbReference>
<evidence type="ECO:0000313" key="8">
    <source>
        <dbReference type="EMBL" id="MCH6165100.1"/>
    </source>
</evidence>
<evidence type="ECO:0000313" key="9">
    <source>
        <dbReference type="Proteomes" id="UP001299970"/>
    </source>
</evidence>
<feature type="region of interest" description="Disordered" evidence="5">
    <location>
        <begin position="572"/>
        <end position="591"/>
    </location>
</feature>
<feature type="domain" description="AMP-dependent synthetase/ligase" evidence="6">
    <location>
        <begin position="20"/>
        <end position="417"/>
    </location>
</feature>
<name>A0ABS9T983_9PSEU</name>
<dbReference type="Gene3D" id="3.30.300.30">
    <property type="match status" value="1"/>
</dbReference>
<gene>
    <name evidence="8" type="ORF">MMF94_05335</name>
</gene>
<proteinExistence type="inferred from homology"/>
<dbReference type="InterPro" id="IPR000873">
    <property type="entry name" value="AMP-dep_synth/lig_dom"/>
</dbReference>
<dbReference type="RefSeq" id="WP_241035135.1">
    <property type="nucleotide sequence ID" value="NZ_BAAAJF010000018.1"/>
</dbReference>
<keyword evidence="3" id="KW-0276">Fatty acid metabolism</keyword>
<keyword evidence="9" id="KW-1185">Reference proteome</keyword>
<dbReference type="InterPro" id="IPR040097">
    <property type="entry name" value="FAAL/FAAC"/>
</dbReference>
<evidence type="ECO:0000256" key="2">
    <source>
        <dbReference type="ARBA" id="ARBA00022598"/>
    </source>
</evidence>
<dbReference type="SUPFAM" id="SSF56801">
    <property type="entry name" value="Acetyl-CoA synthetase-like"/>
    <property type="match status" value="1"/>
</dbReference>
<dbReference type="PANTHER" id="PTHR22754:SF32">
    <property type="entry name" value="DISCO-INTERACTING PROTEIN 2"/>
    <property type="match status" value="1"/>
</dbReference>
<dbReference type="Pfam" id="PF23024">
    <property type="entry name" value="AMP-dom_DIP2-like"/>
    <property type="match status" value="1"/>
</dbReference>
<dbReference type="Pfam" id="PF00501">
    <property type="entry name" value="AMP-binding"/>
    <property type="match status" value="1"/>
</dbReference>
<dbReference type="CDD" id="cd05931">
    <property type="entry name" value="FAAL"/>
    <property type="match status" value="1"/>
</dbReference>
<organism evidence="8 9">
    <name type="scientific">Pseudonocardia alaniniphila</name>
    <dbReference type="NCBI Taxonomy" id="75291"/>
    <lineage>
        <taxon>Bacteria</taxon>
        <taxon>Bacillati</taxon>
        <taxon>Actinomycetota</taxon>
        <taxon>Actinomycetes</taxon>
        <taxon>Pseudonocardiales</taxon>
        <taxon>Pseudonocardiaceae</taxon>
        <taxon>Pseudonocardia</taxon>
    </lineage>
</organism>
<dbReference type="GO" id="GO:0016874">
    <property type="term" value="F:ligase activity"/>
    <property type="evidence" value="ECO:0007669"/>
    <property type="project" value="UniProtKB-KW"/>
</dbReference>
<evidence type="ECO:0000259" key="7">
    <source>
        <dbReference type="Pfam" id="PF23024"/>
    </source>
</evidence>
<evidence type="ECO:0000256" key="3">
    <source>
        <dbReference type="ARBA" id="ARBA00022832"/>
    </source>
</evidence>
<dbReference type="InterPro" id="IPR045851">
    <property type="entry name" value="AMP-bd_C_sf"/>
</dbReference>
<dbReference type="EMBL" id="JAKXMK010000004">
    <property type="protein sequence ID" value="MCH6165100.1"/>
    <property type="molecule type" value="Genomic_DNA"/>
</dbReference>
<protein>
    <submittedName>
        <fullName evidence="8">Fatty acyl-AMP ligase</fullName>
    </submittedName>
</protein>
<keyword evidence="4" id="KW-0443">Lipid metabolism</keyword>
<evidence type="ECO:0000259" key="6">
    <source>
        <dbReference type="Pfam" id="PF00501"/>
    </source>
</evidence>
<dbReference type="Proteomes" id="UP001299970">
    <property type="component" value="Unassembled WGS sequence"/>
</dbReference>
<keyword evidence="2 8" id="KW-0436">Ligase</keyword>
<dbReference type="Gene3D" id="3.40.50.12780">
    <property type="entry name" value="N-terminal domain of ligase-like"/>
    <property type="match status" value="1"/>
</dbReference>
<accession>A0ABS9T983</accession>
<comment type="caution">
    <text evidence="8">The sequence shown here is derived from an EMBL/GenBank/DDBJ whole genome shotgun (WGS) entry which is preliminary data.</text>
</comment>
<feature type="domain" description="AMP-binding enzyme C-terminal" evidence="7">
    <location>
        <begin position="460"/>
        <end position="575"/>
    </location>
</feature>